<dbReference type="CDD" id="cd08504">
    <property type="entry name" value="PBP2_OppA"/>
    <property type="match status" value="1"/>
</dbReference>
<evidence type="ECO:0000259" key="6">
    <source>
        <dbReference type="Pfam" id="PF00496"/>
    </source>
</evidence>
<feature type="domain" description="Solute-binding protein family 5" evidence="6">
    <location>
        <begin position="81"/>
        <end position="465"/>
    </location>
</feature>
<dbReference type="SUPFAM" id="SSF53850">
    <property type="entry name" value="Periplasmic binding protein-like II"/>
    <property type="match status" value="1"/>
</dbReference>
<comment type="subcellular location">
    <subcellularLocation>
        <location evidence="1">Periplasm</location>
    </subcellularLocation>
</comment>
<keyword evidence="3" id="KW-0813">Transport</keyword>
<feature type="signal peptide" evidence="5">
    <location>
        <begin position="1"/>
        <end position="24"/>
    </location>
</feature>
<dbReference type="Gene3D" id="3.90.76.10">
    <property type="entry name" value="Dipeptide-binding Protein, Domain 1"/>
    <property type="match status" value="1"/>
</dbReference>
<evidence type="ECO:0000313" key="8">
    <source>
        <dbReference type="Proteomes" id="UP000709466"/>
    </source>
</evidence>
<dbReference type="InterPro" id="IPR000914">
    <property type="entry name" value="SBP_5_dom"/>
</dbReference>
<evidence type="ECO:0000256" key="5">
    <source>
        <dbReference type="SAM" id="SignalP"/>
    </source>
</evidence>
<reference evidence="7 8" key="1">
    <citation type="submission" date="2020-03" db="EMBL/GenBank/DDBJ databases">
        <title>Bacterial isolates of synthetic phycosphere.</title>
        <authorList>
            <person name="Fu H."/>
            <person name="Moran M.A."/>
        </authorList>
    </citation>
    <scope>NUCLEOTIDE SEQUENCE [LARGE SCALE GENOMIC DNA]</scope>
    <source>
        <strain evidence="7 8">HF1</strain>
    </source>
</reference>
<dbReference type="Proteomes" id="UP000709466">
    <property type="component" value="Unassembled WGS sequence"/>
</dbReference>
<dbReference type="PANTHER" id="PTHR30290">
    <property type="entry name" value="PERIPLASMIC BINDING COMPONENT OF ABC TRANSPORTER"/>
    <property type="match status" value="1"/>
</dbReference>
<dbReference type="Gene3D" id="3.40.190.10">
    <property type="entry name" value="Periplasmic binding protein-like II"/>
    <property type="match status" value="1"/>
</dbReference>
<protein>
    <submittedName>
        <fullName evidence="7">Peptide ABC transporter substrate-binding protein</fullName>
    </submittedName>
</protein>
<sequence>MKLKTVLNASAATALVFAAGMAFADDHMVDGMTLSDNQTFTYQTIDDSPSIDPGLVEDVEGSAVVRDLFEGLMNQDAEGNPIPGVATSYDVSDDKLTYTFHLRDDAVWSDGEPVTASDFVYAWKRVANPETASPYAWYMELMSVENASSIIAGEAEADTLGVEATDDHTLVVHLSQPLPYFPEMVTHTTTFPVPEHVVEEVGASWMNPETFVGNGAYVLTEYTPQERMVRVKSDTYWDAENVHLTEVVRLVVNDENQALTRWQAGEIDKTETIPTGQYPSLSQEYPEQAVSVPQLCSYYYNFNLRDDAPEWAQDVRVRQALSLAVDRDIITENVLGAGQIPAYTFTPGATAGFEVPEVEAASMTQEERNEKAKALLEEAGYGSDNPLTVEILYNTSEAHKTIAIAISQMWKQTLGIETTLGNMEWQTFLEARGNGDFEVSRAGWCGDYNEASTFLDLMASSSGYNDAAYMNDEVDSLLAEAKTMEDPTENYTRIEEIVDEEAPVIPIYHYAAAFMLDDTIKGWPLDNVQQTWYSRQLYRVAEE</sequence>
<evidence type="ECO:0000256" key="4">
    <source>
        <dbReference type="ARBA" id="ARBA00022729"/>
    </source>
</evidence>
<dbReference type="Pfam" id="PF00496">
    <property type="entry name" value="SBP_bac_5"/>
    <property type="match status" value="1"/>
</dbReference>
<organism evidence="7 8">
    <name type="scientific">Marivivens donghaensis</name>
    <dbReference type="NCBI Taxonomy" id="1699413"/>
    <lineage>
        <taxon>Bacteria</taxon>
        <taxon>Pseudomonadati</taxon>
        <taxon>Pseudomonadota</taxon>
        <taxon>Alphaproteobacteria</taxon>
        <taxon>Rhodobacterales</taxon>
        <taxon>Paracoccaceae</taxon>
        <taxon>Marivivens group</taxon>
        <taxon>Marivivens</taxon>
    </lineage>
</organism>
<evidence type="ECO:0000313" key="7">
    <source>
        <dbReference type="EMBL" id="NIY73783.1"/>
    </source>
</evidence>
<dbReference type="PIRSF" id="PIRSF002741">
    <property type="entry name" value="MppA"/>
    <property type="match status" value="1"/>
</dbReference>
<comment type="caution">
    <text evidence="7">The sequence shown here is derived from an EMBL/GenBank/DDBJ whole genome shotgun (WGS) entry which is preliminary data.</text>
</comment>
<evidence type="ECO:0000256" key="3">
    <source>
        <dbReference type="ARBA" id="ARBA00022448"/>
    </source>
</evidence>
<dbReference type="EMBL" id="JAATOP010000013">
    <property type="protein sequence ID" value="NIY73783.1"/>
    <property type="molecule type" value="Genomic_DNA"/>
</dbReference>
<dbReference type="InterPro" id="IPR030678">
    <property type="entry name" value="Peptide/Ni-bd"/>
</dbReference>
<feature type="chain" id="PRO_5047504740" evidence="5">
    <location>
        <begin position="25"/>
        <end position="543"/>
    </location>
</feature>
<keyword evidence="8" id="KW-1185">Reference proteome</keyword>
<dbReference type="RefSeq" id="WP_167639168.1">
    <property type="nucleotide sequence ID" value="NZ_JAATOP010000013.1"/>
</dbReference>
<gene>
    <name evidence="7" type="ORF">HCZ30_15240</name>
</gene>
<dbReference type="InterPro" id="IPR039424">
    <property type="entry name" value="SBP_5"/>
</dbReference>
<name>A0ABX0W4J9_9RHOB</name>
<dbReference type="Gene3D" id="3.10.105.10">
    <property type="entry name" value="Dipeptide-binding Protein, Domain 3"/>
    <property type="match status" value="1"/>
</dbReference>
<evidence type="ECO:0000256" key="1">
    <source>
        <dbReference type="ARBA" id="ARBA00004418"/>
    </source>
</evidence>
<comment type="similarity">
    <text evidence="2">Belongs to the bacterial solute-binding protein 5 family.</text>
</comment>
<keyword evidence="4 5" id="KW-0732">Signal</keyword>
<dbReference type="PANTHER" id="PTHR30290:SF10">
    <property type="entry name" value="PERIPLASMIC OLIGOPEPTIDE-BINDING PROTEIN-RELATED"/>
    <property type="match status" value="1"/>
</dbReference>
<accession>A0ABX0W4J9</accession>
<evidence type="ECO:0000256" key="2">
    <source>
        <dbReference type="ARBA" id="ARBA00005695"/>
    </source>
</evidence>
<proteinExistence type="inferred from homology"/>